<keyword evidence="3" id="KW-1185">Reference proteome</keyword>
<dbReference type="EnsemblProtists" id="PYU1_T010198">
    <property type="protein sequence ID" value="PYU1_T010198"/>
    <property type="gene ID" value="PYU1_G010178"/>
</dbReference>
<protein>
    <submittedName>
        <fullName evidence="2">Uncharacterized protein</fullName>
    </submittedName>
</protein>
<evidence type="ECO:0000313" key="3">
    <source>
        <dbReference type="Proteomes" id="UP000019132"/>
    </source>
</evidence>
<feature type="region of interest" description="Disordered" evidence="1">
    <location>
        <begin position="40"/>
        <end position="82"/>
    </location>
</feature>
<dbReference type="eggNOG" id="ENOG502RG7Q">
    <property type="taxonomic scope" value="Eukaryota"/>
</dbReference>
<evidence type="ECO:0000256" key="1">
    <source>
        <dbReference type="SAM" id="MobiDB-lite"/>
    </source>
</evidence>
<dbReference type="VEuPathDB" id="FungiDB:PYU1_G010178"/>
<organism evidence="2 3">
    <name type="scientific">Globisporangium ultimum (strain ATCC 200006 / CBS 805.95 / DAOM BR144)</name>
    <name type="common">Pythium ultimum</name>
    <dbReference type="NCBI Taxonomy" id="431595"/>
    <lineage>
        <taxon>Eukaryota</taxon>
        <taxon>Sar</taxon>
        <taxon>Stramenopiles</taxon>
        <taxon>Oomycota</taxon>
        <taxon>Peronosporomycetes</taxon>
        <taxon>Pythiales</taxon>
        <taxon>Pythiaceae</taxon>
        <taxon>Globisporangium</taxon>
    </lineage>
</organism>
<dbReference type="EMBL" id="GL376623">
    <property type="status" value="NOT_ANNOTATED_CDS"/>
    <property type="molecule type" value="Genomic_DNA"/>
</dbReference>
<dbReference type="AlphaFoldDB" id="K3WYZ9"/>
<feature type="compositionally biased region" description="Basic residues" evidence="1">
    <location>
        <begin position="51"/>
        <end position="60"/>
    </location>
</feature>
<feature type="region of interest" description="Disordered" evidence="1">
    <location>
        <begin position="237"/>
        <end position="268"/>
    </location>
</feature>
<reference evidence="3" key="2">
    <citation type="submission" date="2010-04" db="EMBL/GenBank/DDBJ databases">
        <authorList>
            <person name="Buell R."/>
            <person name="Hamilton J."/>
            <person name="Hostetler J."/>
        </authorList>
    </citation>
    <scope>NUCLEOTIDE SEQUENCE [LARGE SCALE GENOMIC DNA]</scope>
    <source>
        <strain evidence="3">DAOM:BR144</strain>
    </source>
</reference>
<accession>K3WYZ9</accession>
<sequence length="268" mass="30394">MGDEIDPDQHLRVVKALEQVNGLQYRYYASQKEAKSVLKFDSDDSDDDSGHHRHTKRLSRSSKANEDHKDDQNEDEDDEQSLSFDDHIDRILRKTRTIALLKIANNTAEILPDDPLDCCEGEDFFYDEDEDGEDDGDSYETQDTFVDSTSLRQERSFLRRGNSMRSAPMSDGDAIERDESVVAAMRLVRTLSSFLSLPRVISYKDLEMITESLLDEQPSAGHHEDYGDLIDFHVDSARESSSAAEDDSHGDGEAAPLWKRRNTLLGVN</sequence>
<evidence type="ECO:0000313" key="2">
    <source>
        <dbReference type="EnsemblProtists" id="PYU1_T010198"/>
    </source>
</evidence>
<dbReference type="InParanoid" id="K3WYZ9"/>
<dbReference type="Proteomes" id="UP000019132">
    <property type="component" value="Unassembled WGS sequence"/>
</dbReference>
<name>K3WYZ9_GLOUD</name>
<reference evidence="3" key="1">
    <citation type="journal article" date="2010" name="Genome Biol.">
        <title>Genome sequence of the necrotrophic plant pathogen Pythium ultimum reveals original pathogenicity mechanisms and effector repertoire.</title>
        <authorList>
            <person name="Levesque C.A."/>
            <person name="Brouwer H."/>
            <person name="Cano L."/>
            <person name="Hamilton J.P."/>
            <person name="Holt C."/>
            <person name="Huitema E."/>
            <person name="Raffaele S."/>
            <person name="Robideau G.P."/>
            <person name="Thines M."/>
            <person name="Win J."/>
            <person name="Zerillo M.M."/>
            <person name="Beakes G.W."/>
            <person name="Boore J.L."/>
            <person name="Busam D."/>
            <person name="Dumas B."/>
            <person name="Ferriera S."/>
            <person name="Fuerstenberg S.I."/>
            <person name="Gachon C.M."/>
            <person name="Gaulin E."/>
            <person name="Govers F."/>
            <person name="Grenville-Briggs L."/>
            <person name="Horner N."/>
            <person name="Hostetler J."/>
            <person name="Jiang R.H."/>
            <person name="Johnson J."/>
            <person name="Krajaejun T."/>
            <person name="Lin H."/>
            <person name="Meijer H.J."/>
            <person name="Moore B."/>
            <person name="Morris P."/>
            <person name="Phuntmart V."/>
            <person name="Puiu D."/>
            <person name="Shetty J."/>
            <person name="Stajich J.E."/>
            <person name="Tripathy S."/>
            <person name="Wawra S."/>
            <person name="van West P."/>
            <person name="Whitty B.R."/>
            <person name="Coutinho P.M."/>
            <person name="Henrissat B."/>
            <person name="Martin F."/>
            <person name="Thomas P.D."/>
            <person name="Tyler B.M."/>
            <person name="De Vries R.P."/>
            <person name="Kamoun S."/>
            <person name="Yandell M."/>
            <person name="Tisserat N."/>
            <person name="Buell C.R."/>
        </authorList>
    </citation>
    <scope>NUCLEOTIDE SEQUENCE</scope>
    <source>
        <strain evidence="3">DAOM:BR144</strain>
    </source>
</reference>
<dbReference type="HOGENOM" id="CLU_1040048_0_0_1"/>
<proteinExistence type="predicted"/>
<reference evidence="2" key="3">
    <citation type="submission" date="2015-02" db="UniProtKB">
        <authorList>
            <consortium name="EnsemblProtists"/>
        </authorList>
    </citation>
    <scope>IDENTIFICATION</scope>
    <source>
        <strain evidence="2">DAOM BR144</strain>
    </source>
</reference>